<evidence type="ECO:0000256" key="3">
    <source>
        <dbReference type="SAM" id="Phobius"/>
    </source>
</evidence>
<evidence type="ECO:0000256" key="1">
    <source>
        <dbReference type="SAM" id="Coils"/>
    </source>
</evidence>
<evidence type="ECO:0000256" key="2">
    <source>
        <dbReference type="SAM" id="MobiDB-lite"/>
    </source>
</evidence>
<feature type="compositionally biased region" description="Polar residues" evidence="2">
    <location>
        <begin position="1"/>
        <end position="12"/>
    </location>
</feature>
<name>A0A3P8BQ08_HELPZ</name>
<dbReference type="WBParaSite" id="HPBE_0002176201-mRNA-1">
    <property type="protein sequence ID" value="HPBE_0002176201-mRNA-1"/>
    <property type="gene ID" value="HPBE_0002176201"/>
</dbReference>
<feature type="region of interest" description="Disordered" evidence="2">
    <location>
        <begin position="1"/>
        <end position="28"/>
    </location>
</feature>
<feature type="compositionally biased region" description="Pro residues" evidence="2">
    <location>
        <begin position="167"/>
        <end position="183"/>
    </location>
</feature>
<keyword evidence="3" id="KW-1133">Transmembrane helix</keyword>
<feature type="compositionally biased region" description="Basic and acidic residues" evidence="2">
    <location>
        <begin position="153"/>
        <end position="165"/>
    </location>
</feature>
<keyword evidence="1" id="KW-0175">Coiled coil</keyword>
<reference evidence="6" key="2">
    <citation type="submission" date="2019-09" db="UniProtKB">
        <authorList>
            <consortium name="WormBaseParasite"/>
        </authorList>
    </citation>
    <scope>IDENTIFICATION</scope>
</reference>
<keyword evidence="3" id="KW-0812">Transmembrane</keyword>
<keyword evidence="3" id="KW-0472">Membrane</keyword>
<accession>A0A3P8BQ08</accession>
<dbReference type="Proteomes" id="UP000050761">
    <property type="component" value="Unassembled WGS sequence"/>
</dbReference>
<gene>
    <name evidence="4" type="ORF">HPBE_LOCUS21761</name>
</gene>
<evidence type="ECO:0000313" key="5">
    <source>
        <dbReference type="Proteomes" id="UP000050761"/>
    </source>
</evidence>
<sequence>MKEENVSSTVTSPGALADVTEEPARVPKEKEGPDVVSILIVTGFVLFLLSSVAVVIVVLILQQQQHKKKLKMREEYEKEMREERARRRRRQAARKKVWVCRAANNSEEFASFQKRRRKRRRVIEQRTAKDDIQRSVMEYLQTQCETQTLAQENKQKDDKMDDYFKPPETPQPPQPELQLPPPATGGEDEVMKKMAKVNETLGEIEDEQKADQQ</sequence>
<keyword evidence="5" id="KW-1185">Reference proteome</keyword>
<dbReference type="AlphaFoldDB" id="A0A3P8BQ08"/>
<feature type="region of interest" description="Disordered" evidence="2">
    <location>
        <begin position="147"/>
        <end position="213"/>
    </location>
</feature>
<feature type="transmembrane region" description="Helical" evidence="3">
    <location>
        <begin position="35"/>
        <end position="61"/>
    </location>
</feature>
<protein>
    <submittedName>
        <fullName evidence="6">BZIP domain-containing protein</fullName>
    </submittedName>
</protein>
<reference evidence="4 5" key="1">
    <citation type="submission" date="2018-11" db="EMBL/GenBank/DDBJ databases">
        <authorList>
            <consortium name="Pathogen Informatics"/>
        </authorList>
    </citation>
    <scope>NUCLEOTIDE SEQUENCE [LARGE SCALE GENOMIC DNA]</scope>
</reference>
<evidence type="ECO:0000313" key="6">
    <source>
        <dbReference type="WBParaSite" id="HPBE_0002176201-mRNA-1"/>
    </source>
</evidence>
<dbReference type="EMBL" id="UZAH01033311">
    <property type="protein sequence ID" value="VDP27902.1"/>
    <property type="molecule type" value="Genomic_DNA"/>
</dbReference>
<organism evidence="4">
    <name type="scientific">Heligmosomoides polygyrus</name>
    <name type="common">Parasitic roundworm</name>
    <dbReference type="NCBI Taxonomy" id="6339"/>
    <lineage>
        <taxon>Eukaryota</taxon>
        <taxon>Metazoa</taxon>
        <taxon>Ecdysozoa</taxon>
        <taxon>Nematoda</taxon>
        <taxon>Chromadorea</taxon>
        <taxon>Rhabditida</taxon>
        <taxon>Rhabditina</taxon>
        <taxon>Rhabditomorpha</taxon>
        <taxon>Strongyloidea</taxon>
        <taxon>Heligmosomidae</taxon>
        <taxon>Heligmosomoides</taxon>
    </lineage>
</organism>
<proteinExistence type="predicted"/>
<feature type="coiled-coil region" evidence="1">
    <location>
        <begin position="66"/>
        <end position="93"/>
    </location>
</feature>
<evidence type="ECO:0000313" key="4">
    <source>
        <dbReference type="EMBL" id="VDP27902.1"/>
    </source>
</evidence>